<accession>K8P0N3</accession>
<dbReference type="EMBL" id="AGWX01000005">
    <property type="protein sequence ID" value="EKS34279.1"/>
    <property type="molecule type" value="Genomic_DNA"/>
</dbReference>
<proteinExistence type="predicted"/>
<comment type="caution">
    <text evidence="2">The sequence shown here is derived from an EMBL/GenBank/DDBJ whole genome shotgun (WGS) entry which is preliminary data.</text>
</comment>
<dbReference type="eggNOG" id="COG2832">
    <property type="taxonomic scope" value="Bacteria"/>
</dbReference>
<evidence type="ECO:0000313" key="3">
    <source>
        <dbReference type="Proteomes" id="UP000001096"/>
    </source>
</evidence>
<feature type="transmembrane region" description="Helical" evidence="1">
    <location>
        <begin position="111"/>
        <end position="128"/>
    </location>
</feature>
<reference evidence="2 3" key="1">
    <citation type="submission" date="2012-04" db="EMBL/GenBank/DDBJ databases">
        <title>The Genome Sequence of Afipia broomeae ATCC 49717.</title>
        <authorList>
            <consortium name="The Broad Institute Genome Sequencing Platform"/>
            <person name="Earl A."/>
            <person name="Ward D."/>
            <person name="Feldgarden M."/>
            <person name="Gevers D."/>
            <person name="Huys G."/>
            <person name="Walker B."/>
            <person name="Young S.K."/>
            <person name="Zeng Q."/>
            <person name="Gargeya S."/>
            <person name="Fitzgerald M."/>
            <person name="Haas B."/>
            <person name="Abouelleil A."/>
            <person name="Alvarado L."/>
            <person name="Arachchi H.M."/>
            <person name="Berlin A."/>
            <person name="Chapman S.B."/>
            <person name="Goldberg J."/>
            <person name="Griggs A."/>
            <person name="Gujja S."/>
            <person name="Hansen M."/>
            <person name="Howarth C."/>
            <person name="Imamovic A."/>
            <person name="Larimer J."/>
            <person name="McCowen C."/>
            <person name="Montmayeur A."/>
            <person name="Murphy C."/>
            <person name="Neiman D."/>
            <person name="Pearson M."/>
            <person name="Priest M."/>
            <person name="Roberts A."/>
            <person name="Saif S."/>
            <person name="Shea T."/>
            <person name="Sisk P."/>
            <person name="Sykes S."/>
            <person name="Wortman J."/>
            <person name="Nusbaum C."/>
            <person name="Birren B."/>
        </authorList>
    </citation>
    <scope>NUCLEOTIDE SEQUENCE [LARGE SCALE GENOMIC DNA]</scope>
    <source>
        <strain evidence="2 3">ATCC 49717</strain>
    </source>
</reference>
<dbReference type="GO" id="GO:0005886">
    <property type="term" value="C:plasma membrane"/>
    <property type="evidence" value="ECO:0007669"/>
    <property type="project" value="TreeGrafter"/>
</dbReference>
<dbReference type="AlphaFoldDB" id="K8P0N3"/>
<name>K8P0N3_9BRAD</name>
<evidence type="ECO:0000256" key="1">
    <source>
        <dbReference type="SAM" id="Phobius"/>
    </source>
</evidence>
<dbReference type="HOGENOM" id="CLU_113299_0_1_5"/>
<keyword evidence="3" id="KW-1185">Reference proteome</keyword>
<dbReference type="PANTHER" id="PTHR35813:SF1">
    <property type="entry name" value="INNER MEMBRANE PROTEIN YBAN"/>
    <property type="match status" value="1"/>
</dbReference>
<feature type="transmembrane region" description="Helical" evidence="1">
    <location>
        <begin position="17"/>
        <end position="38"/>
    </location>
</feature>
<keyword evidence="1" id="KW-1133">Transmembrane helix</keyword>
<gene>
    <name evidence="2" type="ORF">HMPREF9695_04189</name>
</gene>
<protein>
    <recommendedName>
        <fullName evidence="4">DUF454 domain-containing protein</fullName>
    </recommendedName>
</protein>
<dbReference type="InterPro" id="IPR007401">
    <property type="entry name" value="DUF454"/>
</dbReference>
<feature type="transmembrane region" description="Helical" evidence="1">
    <location>
        <begin position="86"/>
        <end position="105"/>
    </location>
</feature>
<dbReference type="RefSeq" id="WP_006022889.1">
    <property type="nucleotide sequence ID" value="NZ_KB375284.1"/>
</dbReference>
<dbReference type="PATRIC" id="fig|883078.3.peg.4331"/>
<keyword evidence="1" id="KW-0472">Membrane</keyword>
<dbReference type="PIRSF" id="PIRSF016789">
    <property type="entry name" value="DUF454"/>
    <property type="match status" value="1"/>
</dbReference>
<keyword evidence="1" id="KW-0812">Transmembrane</keyword>
<dbReference type="Proteomes" id="UP000001096">
    <property type="component" value="Unassembled WGS sequence"/>
</dbReference>
<dbReference type="Pfam" id="PF04304">
    <property type="entry name" value="DUF454"/>
    <property type="match status" value="1"/>
</dbReference>
<organism evidence="2 3">
    <name type="scientific">Afipia broomeae ATCC 49717</name>
    <dbReference type="NCBI Taxonomy" id="883078"/>
    <lineage>
        <taxon>Bacteria</taxon>
        <taxon>Pseudomonadati</taxon>
        <taxon>Pseudomonadota</taxon>
        <taxon>Alphaproteobacteria</taxon>
        <taxon>Hyphomicrobiales</taxon>
        <taxon>Nitrobacteraceae</taxon>
        <taxon>Afipia</taxon>
    </lineage>
</organism>
<evidence type="ECO:0008006" key="4">
    <source>
        <dbReference type="Google" id="ProtNLM"/>
    </source>
</evidence>
<evidence type="ECO:0000313" key="2">
    <source>
        <dbReference type="EMBL" id="EKS34279.1"/>
    </source>
</evidence>
<sequence length="131" mass="14194">MSSDPVRAPRFTRLVRVLFLGLGFVFVALGVIGAFLPVLPTTPFLIVAAACFARSSPRFEAWLLEHERFGPTLRAWRSRGAIPRKAKMAALAGMIVGCTLFWFAANPGLPLTLAVSGLMLTGLAYVFSRPS</sequence>
<dbReference type="PANTHER" id="PTHR35813">
    <property type="entry name" value="INNER MEMBRANE PROTEIN YBAN"/>
    <property type="match status" value="1"/>
</dbReference>